<dbReference type="Pfam" id="PF12287">
    <property type="entry name" value="Caprin-1_C"/>
    <property type="match status" value="1"/>
</dbReference>
<keyword evidence="11" id="KW-1185">Reference proteome</keyword>
<feature type="domain" description="C1q" evidence="9">
    <location>
        <begin position="771"/>
        <end position="905"/>
    </location>
</feature>
<dbReference type="InParanoid" id="I3K1Z5"/>
<dbReference type="InterPro" id="IPR001073">
    <property type="entry name" value="C1q_dom"/>
</dbReference>
<dbReference type="Gene3D" id="2.60.120.40">
    <property type="match status" value="1"/>
</dbReference>
<organism evidence="10 11">
    <name type="scientific">Oreochromis niloticus</name>
    <name type="common">Nile tilapia</name>
    <name type="synonym">Tilapia nilotica</name>
    <dbReference type="NCBI Taxonomy" id="8128"/>
    <lineage>
        <taxon>Eukaryota</taxon>
        <taxon>Metazoa</taxon>
        <taxon>Chordata</taxon>
        <taxon>Craniata</taxon>
        <taxon>Vertebrata</taxon>
        <taxon>Euteleostomi</taxon>
        <taxon>Actinopterygii</taxon>
        <taxon>Neopterygii</taxon>
        <taxon>Teleostei</taxon>
        <taxon>Neoteleostei</taxon>
        <taxon>Acanthomorphata</taxon>
        <taxon>Ovalentaria</taxon>
        <taxon>Cichlomorphae</taxon>
        <taxon>Cichliformes</taxon>
        <taxon>Cichlidae</taxon>
        <taxon>African cichlids</taxon>
        <taxon>Pseudocrenilabrinae</taxon>
        <taxon>Oreochromini</taxon>
        <taxon>Oreochromis</taxon>
    </lineage>
</organism>
<feature type="region of interest" description="Disordered" evidence="8">
    <location>
        <begin position="496"/>
        <end position="557"/>
    </location>
</feature>
<keyword evidence="3" id="KW-0963">Cytoplasm</keyword>
<accession>I3K1Z5</accession>
<comment type="subcellular location">
    <subcellularLocation>
        <location evidence="1">Cytoplasm</location>
    </subcellularLocation>
</comment>
<dbReference type="Proteomes" id="UP000005207">
    <property type="component" value="Linkage group LG17"/>
</dbReference>
<dbReference type="InterPro" id="IPR041637">
    <property type="entry name" value="Caprin-1_dimer"/>
</dbReference>
<feature type="region of interest" description="Disordered" evidence="8">
    <location>
        <begin position="296"/>
        <end position="320"/>
    </location>
</feature>
<dbReference type="CTD" id="65981"/>
<dbReference type="GO" id="GO:0005737">
    <property type="term" value="C:cytoplasm"/>
    <property type="evidence" value="ECO:0007669"/>
    <property type="project" value="UniProtKB-SubCell"/>
</dbReference>
<dbReference type="GO" id="GO:0005102">
    <property type="term" value="F:signaling receptor binding"/>
    <property type="evidence" value="ECO:0007669"/>
    <property type="project" value="TreeGrafter"/>
</dbReference>
<dbReference type="RefSeq" id="XP_005475624.1">
    <property type="nucleotide sequence ID" value="XM_005475567.4"/>
</dbReference>
<name>I3K1Z5_ORENI</name>
<evidence type="ECO:0000313" key="11">
    <source>
        <dbReference type="Proteomes" id="UP000005207"/>
    </source>
</evidence>
<dbReference type="PRINTS" id="PR00007">
    <property type="entry name" value="COMPLEMNTC1Q"/>
</dbReference>
<dbReference type="Pfam" id="PF00386">
    <property type="entry name" value="C1q"/>
    <property type="match status" value="1"/>
</dbReference>
<evidence type="ECO:0000313" key="10">
    <source>
        <dbReference type="Ensembl" id="ENSONIP00000015140.2"/>
    </source>
</evidence>
<dbReference type="RefSeq" id="XP_005475625.1">
    <property type="nucleotide sequence ID" value="XM_005475568.3"/>
</dbReference>
<dbReference type="FunCoup" id="I3K1Z5">
    <property type="interactions" value="848"/>
</dbReference>
<feature type="region of interest" description="Disordered" evidence="8">
    <location>
        <begin position="1"/>
        <end position="27"/>
    </location>
</feature>
<comment type="similarity">
    <text evidence="2">Belongs to the caprin family.</text>
</comment>
<dbReference type="SUPFAM" id="SSF49842">
    <property type="entry name" value="TNF-like"/>
    <property type="match status" value="1"/>
</dbReference>
<dbReference type="PANTHER" id="PTHR22922">
    <property type="entry name" value="GPI-ANCHORED PROTEIN P137"/>
    <property type="match status" value="1"/>
</dbReference>
<evidence type="ECO:0000256" key="7">
    <source>
        <dbReference type="SAM" id="Coils"/>
    </source>
</evidence>
<keyword evidence="4" id="KW-0221">Differentiation</keyword>
<evidence type="ECO:0000256" key="2">
    <source>
        <dbReference type="ARBA" id="ARBA00007950"/>
    </source>
</evidence>
<dbReference type="InterPro" id="IPR008983">
    <property type="entry name" value="Tumour_necrosis_fac-like_dom"/>
</dbReference>
<feature type="compositionally biased region" description="Acidic residues" evidence="8">
    <location>
        <begin position="302"/>
        <end position="312"/>
    </location>
</feature>
<sequence>MVQLSPSPTLDITFPPENSKGREEDSVTDGILKMGSPAGLNTLQLNMEISTAYYGYETYIEDGLICLKHKIRNLEKKKLKLLGYRKRLKQGEVLNKDQMAAVEKYEEVLHNLDFARELHKTLDGLTQNLIKAQRKAMKKEQVAKVEEERRRLATVLQVQHLLASLQKEHVRRDLLAGQNQAPCVPGQQLHSLSQLTTLLGVKRDNRLSLQEQMEQAALAYMDLLEGKDKPVAGSSFKQLKAELTRLLNCEYFNCLPPPPSKTPEVVLSPASHTPILKSKSNEVSKEFFNRLYVSETEKEQDPPDCWDTELPDEPSSPQTAVLKPWRGAATLIPKVIPSTTRKPSADCKLRKEKKAKQEQNSKLVVGMDIPVEVFSSASALPKDPILRKQHLEELMTKIHGSFSFMQDSLLDGESSPPNDQLRLKRQPSGSPSILAKAGLRSPIDVLPKAMHSTPLPSRLTERRVSLTNGNQSLETCDIELSPKDLPHESLQLAEKEIFPSPPLFRQESTVSSNLEEKSCPRTPVTDSGKQSPCNGVTSCTSTPPQGQTFSTPPTRRSLTSAQFQSIQSVFKVSTSLTQTGEVNYKPDSVFTEPRYTTASTQTPPEFALSEEEAQPVYQSDYLVGNGGQIFQSPSQSGGVNRPGQSYYTRGSVRGMARGGKALAQTFRSSGWQRGGSYISPTHLRDSGPLFYAARDSGYQHNYRRGGRHNNSAAWSDSSQVSSPDREGAFTIVDSGHGDSLSVSTVEVPLTPHGHHHTALLPMQLYPLSQPSQPLRVAFTASRTANFAPGNLDQPIVFDQLHSNLGEMYDTHIGRFTCPVNGTYVFIFHILKLAINVPLYINLMRNEEVMVSAYANDGAPDHETASNHAILPLFQGDQVWLRLHRGAIYGSTWKYSTFSGFLLYQD</sequence>
<evidence type="ECO:0000259" key="9">
    <source>
        <dbReference type="PROSITE" id="PS50871"/>
    </source>
</evidence>
<dbReference type="InterPro" id="IPR022070">
    <property type="entry name" value="Caprin-1_C"/>
</dbReference>
<evidence type="ECO:0000256" key="5">
    <source>
        <dbReference type="ARBA" id="ARBA00022884"/>
    </source>
</evidence>
<dbReference type="OMA" id="NHNQHGE"/>
<dbReference type="GO" id="GO:0017148">
    <property type="term" value="P:negative regulation of translation"/>
    <property type="evidence" value="ECO:0007669"/>
    <property type="project" value="UniProtKB-KW"/>
</dbReference>
<dbReference type="Pfam" id="PF18293">
    <property type="entry name" value="Caprin-1_dimer"/>
    <property type="match status" value="1"/>
</dbReference>
<dbReference type="SMART" id="SM00110">
    <property type="entry name" value="C1Q"/>
    <property type="match status" value="1"/>
</dbReference>
<feature type="compositionally biased region" description="Low complexity" evidence="8">
    <location>
        <begin position="711"/>
        <end position="722"/>
    </location>
</feature>
<evidence type="ECO:0000256" key="1">
    <source>
        <dbReference type="ARBA" id="ARBA00004496"/>
    </source>
</evidence>
<dbReference type="GeneTree" id="ENSGT00940000153438"/>
<dbReference type="GO" id="GO:0090263">
    <property type="term" value="P:positive regulation of canonical Wnt signaling pathway"/>
    <property type="evidence" value="ECO:0007669"/>
    <property type="project" value="Ensembl"/>
</dbReference>
<dbReference type="Ensembl" id="ENSONIT00000015153.2">
    <property type="protein sequence ID" value="ENSONIP00000015140.2"/>
    <property type="gene ID" value="ENSONIG00000012027.2"/>
</dbReference>
<dbReference type="InterPro" id="IPR028816">
    <property type="entry name" value="Caprin"/>
</dbReference>
<dbReference type="GO" id="GO:0003723">
    <property type="term" value="F:RNA binding"/>
    <property type="evidence" value="ECO:0007669"/>
    <property type="project" value="UniProtKB-KW"/>
</dbReference>
<evidence type="ECO:0000256" key="8">
    <source>
        <dbReference type="SAM" id="MobiDB-lite"/>
    </source>
</evidence>
<keyword evidence="5" id="KW-0694">RNA-binding</keyword>
<feature type="coiled-coil region" evidence="7">
    <location>
        <begin position="115"/>
        <end position="142"/>
    </location>
</feature>
<gene>
    <name evidence="10" type="primary">caprin2</name>
</gene>
<reference evidence="10" key="3">
    <citation type="submission" date="2025-09" db="UniProtKB">
        <authorList>
            <consortium name="Ensembl"/>
        </authorList>
    </citation>
    <scope>IDENTIFICATION</scope>
</reference>
<dbReference type="PROSITE" id="PS50871">
    <property type="entry name" value="C1Q"/>
    <property type="match status" value="1"/>
</dbReference>
<evidence type="ECO:0000256" key="4">
    <source>
        <dbReference type="ARBA" id="ARBA00022782"/>
    </source>
</evidence>
<feature type="region of interest" description="Disordered" evidence="8">
    <location>
        <begin position="701"/>
        <end position="728"/>
    </location>
</feature>
<keyword evidence="7" id="KW-0175">Coiled coil</keyword>
<reference evidence="11" key="1">
    <citation type="submission" date="2012-01" db="EMBL/GenBank/DDBJ databases">
        <title>The Genome Sequence of Oreochromis niloticus (Nile Tilapia).</title>
        <authorList>
            <consortium name="Broad Institute Genome Assembly Team"/>
            <consortium name="Broad Institute Sequencing Platform"/>
            <person name="Di Palma F."/>
            <person name="Johnson J."/>
            <person name="Lander E.S."/>
            <person name="Lindblad-Toh K."/>
        </authorList>
    </citation>
    <scope>NUCLEOTIDE SEQUENCE [LARGE SCALE GENOMIC DNA]</scope>
</reference>
<keyword evidence="6" id="KW-0652">Protein synthesis inhibitor</keyword>
<dbReference type="GeneID" id="100690303"/>
<dbReference type="GO" id="GO:0009950">
    <property type="term" value="P:dorsal/ventral axis specification"/>
    <property type="evidence" value="ECO:0007669"/>
    <property type="project" value="Ensembl"/>
</dbReference>
<dbReference type="GO" id="GO:0030154">
    <property type="term" value="P:cell differentiation"/>
    <property type="evidence" value="ECO:0007669"/>
    <property type="project" value="UniProtKB-KW"/>
</dbReference>
<feature type="compositionally biased region" description="Polar residues" evidence="8">
    <location>
        <begin position="524"/>
        <end position="557"/>
    </location>
</feature>
<reference evidence="10" key="2">
    <citation type="submission" date="2025-08" db="UniProtKB">
        <authorList>
            <consortium name="Ensembl"/>
        </authorList>
    </citation>
    <scope>IDENTIFICATION</scope>
</reference>
<evidence type="ECO:0000256" key="3">
    <source>
        <dbReference type="ARBA" id="ARBA00022490"/>
    </source>
</evidence>
<dbReference type="PANTHER" id="PTHR22922:SF5">
    <property type="entry name" value="CAPRIN-2"/>
    <property type="match status" value="1"/>
</dbReference>
<feature type="region of interest" description="Disordered" evidence="8">
    <location>
        <begin position="408"/>
        <end position="435"/>
    </location>
</feature>
<dbReference type="AlphaFoldDB" id="I3K1Z5"/>
<proteinExistence type="inferred from homology"/>
<evidence type="ECO:0000256" key="6">
    <source>
        <dbReference type="ARBA" id="ARBA00023193"/>
    </source>
</evidence>
<dbReference type="OrthoDB" id="10062814at2759"/>
<dbReference type="KEGG" id="onl:100690303"/>
<feature type="compositionally biased region" description="Polar residues" evidence="8">
    <location>
        <begin position="1"/>
        <end position="10"/>
    </location>
</feature>
<protein>
    <submittedName>
        <fullName evidence="10">Caprin family member 2</fullName>
    </submittedName>
</protein>